<dbReference type="EMBL" id="CAJVPK010000164">
    <property type="protein sequence ID" value="CAG8464322.1"/>
    <property type="molecule type" value="Genomic_DNA"/>
</dbReference>
<dbReference type="AlphaFoldDB" id="A0A9N8YYL1"/>
<dbReference type="OrthoDB" id="2428831at2759"/>
<accession>A0A9N8YYL1</accession>
<evidence type="ECO:0000313" key="1">
    <source>
        <dbReference type="EMBL" id="CAG8464322.1"/>
    </source>
</evidence>
<keyword evidence="2" id="KW-1185">Reference proteome</keyword>
<name>A0A9N8YYL1_9GLOM</name>
<sequence>MVIENISDHGRIGLLWSQRDNLYVGYLDFEDEKKEFINTLTAHEINKILFQLAANLECINIHTFGSICDATNLDRSKFTVHLLDPSFSNEMQVDRNLLRPPMPIKQNWIIDDLCIFLHYWLGTLRIA</sequence>
<organism evidence="1 2">
    <name type="scientific">Diversispora eburnea</name>
    <dbReference type="NCBI Taxonomy" id="1213867"/>
    <lineage>
        <taxon>Eukaryota</taxon>
        <taxon>Fungi</taxon>
        <taxon>Fungi incertae sedis</taxon>
        <taxon>Mucoromycota</taxon>
        <taxon>Glomeromycotina</taxon>
        <taxon>Glomeromycetes</taxon>
        <taxon>Diversisporales</taxon>
        <taxon>Diversisporaceae</taxon>
        <taxon>Diversispora</taxon>
    </lineage>
</organism>
<protein>
    <submittedName>
        <fullName evidence="1">8831_t:CDS:1</fullName>
    </submittedName>
</protein>
<gene>
    <name evidence="1" type="ORF">DEBURN_LOCUS2841</name>
</gene>
<dbReference type="Proteomes" id="UP000789706">
    <property type="component" value="Unassembled WGS sequence"/>
</dbReference>
<proteinExistence type="predicted"/>
<reference evidence="1" key="1">
    <citation type="submission" date="2021-06" db="EMBL/GenBank/DDBJ databases">
        <authorList>
            <person name="Kallberg Y."/>
            <person name="Tangrot J."/>
            <person name="Rosling A."/>
        </authorList>
    </citation>
    <scope>NUCLEOTIDE SEQUENCE</scope>
    <source>
        <strain evidence="1">AZ414A</strain>
    </source>
</reference>
<comment type="caution">
    <text evidence="1">The sequence shown here is derived from an EMBL/GenBank/DDBJ whole genome shotgun (WGS) entry which is preliminary data.</text>
</comment>
<evidence type="ECO:0000313" key="2">
    <source>
        <dbReference type="Proteomes" id="UP000789706"/>
    </source>
</evidence>